<evidence type="ECO:0000313" key="3">
    <source>
        <dbReference type="Proteomes" id="UP000504606"/>
    </source>
</evidence>
<proteinExistence type="predicted"/>
<name>A0A9C6U5A0_FRAOC</name>
<dbReference type="InterPro" id="IPR001810">
    <property type="entry name" value="F-box_dom"/>
</dbReference>
<feature type="region of interest" description="Disordered" evidence="1">
    <location>
        <begin position="224"/>
        <end position="260"/>
    </location>
</feature>
<dbReference type="InterPro" id="IPR036047">
    <property type="entry name" value="F-box-like_dom_sf"/>
</dbReference>
<organism evidence="3 4">
    <name type="scientific">Frankliniella occidentalis</name>
    <name type="common">Western flower thrips</name>
    <name type="synonym">Euthrips occidentalis</name>
    <dbReference type="NCBI Taxonomy" id="133901"/>
    <lineage>
        <taxon>Eukaryota</taxon>
        <taxon>Metazoa</taxon>
        <taxon>Ecdysozoa</taxon>
        <taxon>Arthropoda</taxon>
        <taxon>Hexapoda</taxon>
        <taxon>Insecta</taxon>
        <taxon>Pterygota</taxon>
        <taxon>Neoptera</taxon>
        <taxon>Paraneoptera</taxon>
        <taxon>Thysanoptera</taxon>
        <taxon>Terebrantia</taxon>
        <taxon>Thripoidea</taxon>
        <taxon>Thripidae</taxon>
        <taxon>Frankliniella</taxon>
    </lineage>
</organism>
<keyword evidence="3" id="KW-1185">Reference proteome</keyword>
<dbReference type="SUPFAM" id="SSF81383">
    <property type="entry name" value="F-box domain"/>
    <property type="match status" value="1"/>
</dbReference>
<dbReference type="OrthoDB" id="3219396at2759"/>
<accession>A0A9C6U5A0</accession>
<protein>
    <submittedName>
        <fullName evidence="4">Uncharacterized protein LOC113211077</fullName>
    </submittedName>
</protein>
<dbReference type="AlphaFoldDB" id="A0A9C6U5A0"/>
<dbReference type="Gene3D" id="1.20.1280.50">
    <property type="match status" value="1"/>
</dbReference>
<sequence length="260" mass="29540">MADGDMHELALQLVMDWLPTQDVVSVGQVCRKWRQVAKDPFVWRKRHAPDMNRKPTPHERKLFWRVVKFAPYVRKMSVEQPEGQQDKSWAAFYEKLGKEISVKARGLRIRYGLEGHPTPQWVHRMLRRLGPHLDMLEVENPGPEDSAVIRDLILGGSSGPRILHTRTWTDQLTDVEAWPAGETPALDVLHISLVFAGRELVRVLGRTASRLELEIDTDHIIVTSAPQDTSSGSTLPPEPRRHRFAGRHRPDSAEAIASNA</sequence>
<dbReference type="Proteomes" id="UP000504606">
    <property type="component" value="Unplaced"/>
</dbReference>
<dbReference type="GeneID" id="113211077"/>
<feature type="domain" description="F-box" evidence="2">
    <location>
        <begin position="1"/>
        <end position="46"/>
    </location>
</feature>
<dbReference type="PROSITE" id="PS50181">
    <property type="entry name" value="FBOX"/>
    <property type="match status" value="1"/>
</dbReference>
<dbReference type="KEGG" id="foc:113211077"/>
<gene>
    <name evidence="4" type="primary">LOC113211077</name>
</gene>
<evidence type="ECO:0000313" key="4">
    <source>
        <dbReference type="RefSeq" id="XP_052125541.1"/>
    </source>
</evidence>
<evidence type="ECO:0000256" key="1">
    <source>
        <dbReference type="SAM" id="MobiDB-lite"/>
    </source>
</evidence>
<evidence type="ECO:0000259" key="2">
    <source>
        <dbReference type="PROSITE" id="PS50181"/>
    </source>
</evidence>
<feature type="compositionally biased region" description="Polar residues" evidence="1">
    <location>
        <begin position="224"/>
        <end position="234"/>
    </location>
</feature>
<dbReference type="Pfam" id="PF12937">
    <property type="entry name" value="F-box-like"/>
    <property type="match status" value="1"/>
</dbReference>
<dbReference type="SMART" id="SM00256">
    <property type="entry name" value="FBOX"/>
    <property type="match status" value="1"/>
</dbReference>
<reference evidence="4" key="1">
    <citation type="submission" date="2025-08" db="UniProtKB">
        <authorList>
            <consortium name="RefSeq"/>
        </authorList>
    </citation>
    <scope>IDENTIFICATION</scope>
    <source>
        <tissue evidence="4">Whole organism</tissue>
    </source>
</reference>
<dbReference type="RefSeq" id="XP_052125541.1">
    <property type="nucleotide sequence ID" value="XM_052269581.1"/>
</dbReference>